<dbReference type="AlphaFoldDB" id="B4DBV2"/>
<proteinExistence type="predicted"/>
<comment type="caution">
    <text evidence="2">The sequence shown here is derived from an EMBL/GenBank/DDBJ whole genome shotgun (WGS) entry which is preliminary data.</text>
</comment>
<organism evidence="2 3">
    <name type="scientific">Chthoniobacter flavus Ellin428</name>
    <dbReference type="NCBI Taxonomy" id="497964"/>
    <lineage>
        <taxon>Bacteria</taxon>
        <taxon>Pseudomonadati</taxon>
        <taxon>Verrucomicrobiota</taxon>
        <taxon>Spartobacteria</taxon>
        <taxon>Chthoniobacterales</taxon>
        <taxon>Chthoniobacteraceae</taxon>
        <taxon>Chthoniobacter</taxon>
    </lineage>
</organism>
<gene>
    <name evidence="2" type="ORF">CfE428DRAFT_6393</name>
</gene>
<feature type="chain" id="PRO_5002803119" evidence="1">
    <location>
        <begin position="21"/>
        <end position="405"/>
    </location>
</feature>
<evidence type="ECO:0000313" key="2">
    <source>
        <dbReference type="EMBL" id="EDY16068.1"/>
    </source>
</evidence>
<protein>
    <submittedName>
        <fullName evidence="2">Uncharacterized protein</fullName>
    </submittedName>
</protein>
<dbReference type="Proteomes" id="UP000005824">
    <property type="component" value="Unassembled WGS sequence"/>
</dbReference>
<dbReference type="InParanoid" id="B4DBV2"/>
<sequence>MRRVLSSLLAVFASTLLLHGADAPPYRTDADGPSNKKVLKPDGKPLEWFQLVDGQFPPEGSGHAISGELIRNEHPLRTFRIRVDRDDSQDRGVWDLPLEAEMLPYGAIWYHGSYAALCDIPLGTHLRGVFYQRAPEDKTPPPDGAFRRGITPDVAFRRCFRIEDDFSFDARQKQLWKIETVDLAENKLTARLQQDGKPVGEPKTFEVTKATRVMQGSGFAKLEAIQPGQEVLFDLTWATLYGPGRITDLWLDADARALATAQQRERNQLYVRDHGLPAWVSAVDDEQETVTVTLFSNVDPALFADLKLDAPVPKGMPPDTKTEPQANLFVAEPNLMTYDPTNDRKGGNILERTTIPAAPGSSGVQLKVKCSMMLEGYRPRRIVLVQPATWIYRTLPIEEQLFGRE</sequence>
<keyword evidence="1" id="KW-0732">Signal</keyword>
<dbReference type="STRING" id="497964.CfE428DRAFT_6393"/>
<evidence type="ECO:0000313" key="3">
    <source>
        <dbReference type="Proteomes" id="UP000005824"/>
    </source>
</evidence>
<feature type="signal peptide" evidence="1">
    <location>
        <begin position="1"/>
        <end position="20"/>
    </location>
</feature>
<reference evidence="2 3" key="1">
    <citation type="journal article" date="2011" name="J. Bacteriol.">
        <title>Genome sequence of Chthoniobacter flavus Ellin428, an aerobic heterotrophic soil bacterium.</title>
        <authorList>
            <person name="Kant R."/>
            <person name="van Passel M.W."/>
            <person name="Palva A."/>
            <person name="Lucas S."/>
            <person name="Lapidus A."/>
            <person name="Glavina Del Rio T."/>
            <person name="Dalin E."/>
            <person name="Tice H."/>
            <person name="Bruce D."/>
            <person name="Goodwin L."/>
            <person name="Pitluck S."/>
            <person name="Larimer F.W."/>
            <person name="Land M.L."/>
            <person name="Hauser L."/>
            <person name="Sangwan P."/>
            <person name="de Vos W.M."/>
            <person name="Janssen P.H."/>
            <person name="Smidt H."/>
        </authorList>
    </citation>
    <scope>NUCLEOTIDE SEQUENCE [LARGE SCALE GENOMIC DNA]</scope>
    <source>
        <strain evidence="2 3">Ellin428</strain>
    </source>
</reference>
<dbReference type="eggNOG" id="ENOG502ZB61">
    <property type="taxonomic scope" value="Bacteria"/>
</dbReference>
<dbReference type="EMBL" id="ABVL01000041">
    <property type="protein sequence ID" value="EDY16068.1"/>
    <property type="molecule type" value="Genomic_DNA"/>
</dbReference>
<name>B4DBV2_9BACT</name>
<evidence type="ECO:0000256" key="1">
    <source>
        <dbReference type="SAM" id="SignalP"/>
    </source>
</evidence>
<accession>B4DBV2</accession>
<keyword evidence="3" id="KW-1185">Reference proteome</keyword>
<dbReference type="RefSeq" id="WP_006983711.1">
    <property type="nucleotide sequence ID" value="NZ_ABVL01000041.1"/>
</dbReference>